<comment type="caution">
    <text evidence="1">The sequence shown here is derived from an EMBL/GenBank/DDBJ whole genome shotgun (WGS) entry which is preliminary data.</text>
</comment>
<protein>
    <recommendedName>
        <fullName evidence="3">Co-chaperone DjlA N-terminal domain-containing protein</fullName>
    </recommendedName>
</protein>
<dbReference type="SUPFAM" id="SSF158682">
    <property type="entry name" value="TerB-like"/>
    <property type="match status" value="1"/>
</dbReference>
<dbReference type="eggNOG" id="ENOG5032YZ2">
    <property type="taxonomic scope" value="Bacteria"/>
</dbReference>
<evidence type="ECO:0008006" key="3">
    <source>
        <dbReference type="Google" id="ProtNLM"/>
    </source>
</evidence>
<dbReference type="AlphaFoldDB" id="B9YZP3"/>
<name>B9YZP3_9NEIS</name>
<evidence type="ECO:0000313" key="1">
    <source>
        <dbReference type="EMBL" id="EEG09776.1"/>
    </source>
</evidence>
<gene>
    <name evidence="1" type="ORF">FuraDRAFT_0792</name>
</gene>
<reference evidence="1 2" key="1">
    <citation type="submission" date="2009-02" db="EMBL/GenBank/DDBJ databases">
        <title>Sequencing of the draft genome and assembly of Lutiella nitroferrum 2002.</title>
        <authorList>
            <consortium name="US DOE Joint Genome Institute (JGI-PGF)"/>
            <person name="Lucas S."/>
            <person name="Copeland A."/>
            <person name="Lapidus A."/>
            <person name="Glavina del Rio T."/>
            <person name="Tice H."/>
            <person name="Bruce D."/>
            <person name="Goodwin L."/>
            <person name="Pitluck S."/>
            <person name="Larimer F."/>
            <person name="Land M.L."/>
            <person name="Hauser L."/>
            <person name="Coates J.D."/>
        </authorList>
    </citation>
    <scope>NUCLEOTIDE SEQUENCE [LARGE SCALE GENOMIC DNA]</scope>
    <source>
        <strain evidence="1 2">2002</strain>
    </source>
</reference>
<accession>B9YZP3</accession>
<dbReference type="InterPro" id="IPR029024">
    <property type="entry name" value="TerB-like"/>
</dbReference>
<dbReference type="Gene3D" id="1.10.3680.10">
    <property type="entry name" value="TerB-like"/>
    <property type="match status" value="1"/>
</dbReference>
<evidence type="ECO:0000313" key="2">
    <source>
        <dbReference type="Proteomes" id="UP000003165"/>
    </source>
</evidence>
<dbReference type="EMBL" id="ACIS01000002">
    <property type="protein sequence ID" value="EEG09776.1"/>
    <property type="molecule type" value="Genomic_DNA"/>
</dbReference>
<keyword evidence="2" id="KW-1185">Reference proteome</keyword>
<dbReference type="Proteomes" id="UP000003165">
    <property type="component" value="Unassembled WGS sequence"/>
</dbReference>
<sequence>MMRPYPPNSAEAIARLLAMFLVTDGEMDHHEIEALEELNAYEVLGLGRKQFMDVLISYCDDISDEADEQDGTIHLIDKQRIDNLLTDVTDRSRRILACALAIDVTKSDGQISDPEMALLRYMMDSWEITLEDIENEFVRQ</sequence>
<organism evidence="1 2">
    <name type="scientific">Pseudogulbenkiania ferrooxidans 2002</name>
    <dbReference type="NCBI Taxonomy" id="279714"/>
    <lineage>
        <taxon>Bacteria</taxon>
        <taxon>Pseudomonadati</taxon>
        <taxon>Pseudomonadota</taxon>
        <taxon>Betaproteobacteria</taxon>
        <taxon>Neisseriales</taxon>
        <taxon>Chromobacteriaceae</taxon>
        <taxon>Pseudogulbenkiania</taxon>
    </lineage>
</organism>
<dbReference type="RefSeq" id="WP_008952812.1">
    <property type="nucleotide sequence ID" value="NZ_ACIS01000002.1"/>
</dbReference>
<proteinExistence type="predicted"/>